<protein>
    <submittedName>
        <fullName evidence="1">Uncharacterized protein</fullName>
    </submittedName>
</protein>
<accession>A0CZ99</accession>
<evidence type="ECO:0000313" key="1">
    <source>
        <dbReference type="EMBL" id="CAK76116.1"/>
    </source>
</evidence>
<evidence type="ECO:0000313" key="2">
    <source>
        <dbReference type="Proteomes" id="UP000000600"/>
    </source>
</evidence>
<dbReference type="EMBL" id="CT868230">
    <property type="protein sequence ID" value="CAK76116.1"/>
    <property type="molecule type" value="Genomic_DNA"/>
</dbReference>
<dbReference type="GeneID" id="76803709"/>
<dbReference type="AlphaFoldDB" id="A0CZ99"/>
<dbReference type="InParanoid" id="A0CZ99"/>
<name>A0CZ99_PARTE</name>
<dbReference type="Proteomes" id="UP000000600">
    <property type="component" value="Unassembled WGS sequence"/>
</dbReference>
<reference evidence="1 2" key="1">
    <citation type="journal article" date="2006" name="Nature">
        <title>Global trends of whole-genome duplications revealed by the ciliate Paramecium tetraurelia.</title>
        <authorList>
            <consortium name="Genoscope"/>
            <person name="Aury J.-M."/>
            <person name="Jaillon O."/>
            <person name="Duret L."/>
            <person name="Noel B."/>
            <person name="Jubin C."/>
            <person name="Porcel B.M."/>
            <person name="Segurens B."/>
            <person name="Daubin V."/>
            <person name="Anthouard V."/>
            <person name="Aiach N."/>
            <person name="Arnaiz O."/>
            <person name="Billaut A."/>
            <person name="Beisson J."/>
            <person name="Blanc I."/>
            <person name="Bouhouche K."/>
            <person name="Camara F."/>
            <person name="Duharcourt S."/>
            <person name="Guigo R."/>
            <person name="Gogendeau D."/>
            <person name="Katinka M."/>
            <person name="Keller A.-M."/>
            <person name="Kissmehl R."/>
            <person name="Klotz C."/>
            <person name="Koll F."/>
            <person name="Le Moue A."/>
            <person name="Lepere C."/>
            <person name="Malinsky S."/>
            <person name="Nowacki M."/>
            <person name="Nowak J.K."/>
            <person name="Plattner H."/>
            <person name="Poulain J."/>
            <person name="Ruiz F."/>
            <person name="Serrano V."/>
            <person name="Zagulski M."/>
            <person name="Dessen P."/>
            <person name="Betermier M."/>
            <person name="Weissenbach J."/>
            <person name="Scarpelli C."/>
            <person name="Schachter V."/>
            <person name="Sperling L."/>
            <person name="Meyer E."/>
            <person name="Cohen J."/>
            <person name="Wincker P."/>
        </authorList>
    </citation>
    <scope>NUCLEOTIDE SEQUENCE [LARGE SCALE GENOMIC DNA]</scope>
    <source>
        <strain evidence="1 2">Stock d4-2</strain>
    </source>
</reference>
<keyword evidence="2" id="KW-1185">Reference proteome</keyword>
<gene>
    <name evidence="1" type="ORF">GSPATT00011689001</name>
</gene>
<dbReference type="RefSeq" id="XP_052287139.1">
    <property type="nucleotide sequence ID" value="XM_052431162.1"/>
</dbReference>
<proteinExistence type="predicted"/>
<dbReference type="HOGENOM" id="CLU_3336650_0_0_1"/>
<sequence>MQVKSIEQFQVNIIVNLGKIMEPSQTTLYSKDLKDELL</sequence>
<organism evidence="1 2">
    <name type="scientific">Paramecium tetraurelia</name>
    <dbReference type="NCBI Taxonomy" id="5888"/>
    <lineage>
        <taxon>Eukaryota</taxon>
        <taxon>Sar</taxon>
        <taxon>Alveolata</taxon>
        <taxon>Ciliophora</taxon>
        <taxon>Intramacronucleata</taxon>
        <taxon>Oligohymenophorea</taxon>
        <taxon>Peniculida</taxon>
        <taxon>Parameciidae</taxon>
        <taxon>Paramecium</taxon>
    </lineage>
</organism>